<gene>
    <name evidence="4" type="ORF">BG844_02115</name>
</gene>
<comment type="caution">
    <text evidence="4">The sequence shown here is derived from an EMBL/GenBank/DDBJ whole genome shotgun (WGS) entry which is preliminary data.</text>
</comment>
<dbReference type="InterPro" id="IPR025847">
    <property type="entry name" value="MEDS_domain"/>
</dbReference>
<evidence type="ECO:0000259" key="2">
    <source>
        <dbReference type="Pfam" id="PF13581"/>
    </source>
</evidence>
<dbReference type="PANTHER" id="PTHR35526">
    <property type="entry name" value="ANTI-SIGMA-F FACTOR RSBW-RELATED"/>
    <property type="match status" value="1"/>
</dbReference>
<dbReference type="GO" id="GO:0004674">
    <property type="term" value="F:protein serine/threonine kinase activity"/>
    <property type="evidence" value="ECO:0007669"/>
    <property type="project" value="UniProtKB-KW"/>
</dbReference>
<evidence type="ECO:0000313" key="4">
    <source>
        <dbReference type="EMBL" id="OJF15879.1"/>
    </source>
</evidence>
<dbReference type="InterPro" id="IPR050267">
    <property type="entry name" value="Anti-sigma-factor_SerPK"/>
</dbReference>
<dbReference type="Gene3D" id="3.30.565.10">
    <property type="entry name" value="Histidine kinase-like ATPase, C-terminal domain"/>
    <property type="match status" value="1"/>
</dbReference>
<organism evidence="4 5">
    <name type="scientific">Couchioplanes caeruleus subsp. caeruleus</name>
    <dbReference type="NCBI Taxonomy" id="56427"/>
    <lineage>
        <taxon>Bacteria</taxon>
        <taxon>Bacillati</taxon>
        <taxon>Actinomycetota</taxon>
        <taxon>Actinomycetes</taxon>
        <taxon>Micromonosporales</taxon>
        <taxon>Micromonosporaceae</taxon>
        <taxon>Couchioplanes</taxon>
    </lineage>
</organism>
<dbReference type="NCBIfam" id="NF041045">
    <property type="entry name" value="RsbA_anti_sig"/>
    <property type="match status" value="1"/>
</dbReference>
<dbReference type="EMBL" id="MEIA01000008">
    <property type="protein sequence ID" value="OJF15879.1"/>
    <property type="molecule type" value="Genomic_DNA"/>
</dbReference>
<feature type="domain" description="Histidine kinase/HSP90-like ATPase" evidence="2">
    <location>
        <begin position="199"/>
        <end position="307"/>
    </location>
</feature>
<keyword evidence="5" id="KW-1185">Reference proteome</keyword>
<dbReference type="CDD" id="cd16936">
    <property type="entry name" value="HATPase_RsbW-like"/>
    <property type="match status" value="1"/>
</dbReference>
<dbReference type="AlphaFoldDB" id="A0A1K0FSP7"/>
<dbReference type="InterPro" id="IPR036890">
    <property type="entry name" value="HATPase_C_sf"/>
</dbReference>
<accession>A0A1K0FSP7</accession>
<name>A0A1K0FSP7_9ACTN</name>
<reference evidence="4 5" key="1">
    <citation type="submission" date="2016-09" db="EMBL/GenBank/DDBJ databases">
        <title>Couchioplanes caeruleus draft genome sequence.</title>
        <authorList>
            <person name="Sheehan J."/>
            <person name="Caffrey P."/>
        </authorList>
    </citation>
    <scope>NUCLEOTIDE SEQUENCE [LARGE SCALE GENOMIC DNA]</scope>
    <source>
        <strain evidence="4 5">DSM 43634</strain>
    </source>
</reference>
<dbReference type="SUPFAM" id="SSF55874">
    <property type="entry name" value="ATPase domain of HSP90 chaperone/DNA topoisomerase II/histidine kinase"/>
    <property type="match status" value="1"/>
</dbReference>
<dbReference type="InterPro" id="IPR003594">
    <property type="entry name" value="HATPase_dom"/>
</dbReference>
<keyword evidence="1" id="KW-0723">Serine/threonine-protein kinase</keyword>
<dbReference type="PANTHER" id="PTHR35526:SF3">
    <property type="entry name" value="ANTI-SIGMA-F FACTOR RSBW"/>
    <property type="match status" value="1"/>
</dbReference>
<dbReference type="InterPro" id="IPR047718">
    <property type="entry name" value="RsbA-like_anti_sig"/>
</dbReference>
<proteinExistence type="predicted"/>
<dbReference type="RefSeq" id="WP_071803008.1">
    <property type="nucleotide sequence ID" value="NZ_MEIA01000008.1"/>
</dbReference>
<keyword evidence="1" id="KW-0418">Kinase</keyword>
<dbReference type="Proteomes" id="UP000182486">
    <property type="component" value="Unassembled WGS sequence"/>
</dbReference>
<evidence type="ECO:0000259" key="3">
    <source>
        <dbReference type="Pfam" id="PF14417"/>
    </source>
</evidence>
<dbReference type="Pfam" id="PF14417">
    <property type="entry name" value="MEDS"/>
    <property type="match status" value="1"/>
</dbReference>
<keyword evidence="1" id="KW-0808">Transferase</keyword>
<sequence>MSTATAEQFVHPALLYRDDEEYLAGTVPYILDGLAAGEPVAVAVPGPNLTLIRDALGADAERVLLRDMTVAGRNPGRIIPTVLLAFANAHPGRRVRLIGEPIWAGRSATEYPACAQHEALINAAFADRPATILCPYNTELLDPVWIEDAYKTHPVMLDADRRFDSASYHDPVAVAASFNRPLPDPPADAATITIDFCTLQAVRRFAAAHADRAGLTSERIADLALAINELATNTVKYGGGTGELAIWTHERHLVCQLTDGGHLSDPLAGRIPVPADALNGGRGLLLVHQLCDLVRIHTTPEGTTIRAHLHR</sequence>
<dbReference type="Pfam" id="PF13581">
    <property type="entry name" value="HATPase_c_2"/>
    <property type="match status" value="1"/>
</dbReference>
<evidence type="ECO:0000256" key="1">
    <source>
        <dbReference type="ARBA" id="ARBA00022527"/>
    </source>
</evidence>
<protein>
    <submittedName>
        <fullName evidence="4">Anti-sigma regulatory factor</fullName>
    </submittedName>
</protein>
<evidence type="ECO:0000313" key="5">
    <source>
        <dbReference type="Proteomes" id="UP000182486"/>
    </source>
</evidence>
<feature type="domain" description="MEDS" evidence="3">
    <location>
        <begin position="11"/>
        <end position="154"/>
    </location>
</feature>